<dbReference type="PATRIC" id="fig|1961.12.peg.201"/>
<dbReference type="Proteomes" id="UP000037084">
    <property type="component" value="Unassembled WGS sequence"/>
</dbReference>
<protein>
    <submittedName>
        <fullName evidence="1">Uncharacterized protein</fullName>
    </submittedName>
</protein>
<dbReference type="EMBL" id="LGUV01000001">
    <property type="protein sequence ID" value="KOG57992.1"/>
    <property type="molecule type" value="Genomic_DNA"/>
</dbReference>
<organism evidence="1 2">
    <name type="scientific">Streptomyces virginiae</name>
    <name type="common">Streptomyces cinnamonensis</name>
    <dbReference type="NCBI Taxonomy" id="1961"/>
    <lineage>
        <taxon>Bacteria</taxon>
        <taxon>Bacillati</taxon>
        <taxon>Actinomycetota</taxon>
        <taxon>Actinomycetes</taxon>
        <taxon>Kitasatosporales</taxon>
        <taxon>Streptomycetaceae</taxon>
        <taxon>Streptomyces</taxon>
    </lineage>
</organism>
<dbReference type="AlphaFoldDB" id="A0A0L8N5S1"/>
<evidence type="ECO:0000313" key="2">
    <source>
        <dbReference type="Proteomes" id="UP000037084"/>
    </source>
</evidence>
<sequence length="153" mass="16580">MTSSQHDRLRNLLLALSDAALDLANDGVALAHPREGAALGLVIAPSLQGKAAHVEALACAVLRHAGVSWDVMAGRYDVTRQSLHRRLSAAADQVAENAQKFTPGHELSVHQELGLLAGACERLQQNFTPELEAAPEVWEARRKTPGWWWPKGP</sequence>
<comment type="caution">
    <text evidence="1">The sequence shown here is derived from an EMBL/GenBank/DDBJ whole genome shotgun (WGS) entry which is preliminary data.</text>
</comment>
<reference evidence="2" key="1">
    <citation type="submission" date="2015-07" db="EMBL/GenBank/DDBJ databases">
        <authorList>
            <consortium name="Consortium for Microbial Forensics and Genomics (microFORGE)"/>
            <person name="Knight B.M."/>
            <person name="Roberts D.P."/>
            <person name="Lin D."/>
            <person name="Hari K."/>
            <person name="Fletcher J."/>
            <person name="Melcher U."/>
            <person name="Blagden T."/>
            <person name="Winegar R.A."/>
        </authorList>
    </citation>
    <scope>NUCLEOTIDE SEQUENCE [LARGE SCALE GENOMIC DNA]</scope>
    <source>
        <strain evidence="2">NRRL B-1447</strain>
    </source>
</reference>
<evidence type="ECO:0000313" key="1">
    <source>
        <dbReference type="EMBL" id="KOG57992.1"/>
    </source>
</evidence>
<accession>A0A0L8N5S1</accession>
<gene>
    <name evidence="1" type="ORF">ADK75_00910</name>
</gene>
<proteinExistence type="predicted"/>
<name>A0A0L8N5S1_STRVG</name>